<dbReference type="InterPro" id="IPR019887">
    <property type="entry name" value="Tscrpt_reg_AsnC/Lrp_C"/>
</dbReference>
<evidence type="ECO:0000313" key="6">
    <source>
        <dbReference type="Proteomes" id="UP000317158"/>
    </source>
</evidence>
<dbReference type="Gene3D" id="1.10.10.10">
    <property type="entry name" value="Winged helix-like DNA-binding domain superfamily/Winged helix DNA-binding domain"/>
    <property type="match status" value="1"/>
</dbReference>
<dbReference type="SUPFAM" id="SSF54909">
    <property type="entry name" value="Dimeric alpha+beta barrel"/>
    <property type="match status" value="1"/>
</dbReference>
<proteinExistence type="predicted"/>
<dbReference type="PANTHER" id="PTHR43413">
    <property type="entry name" value="TRANSCRIPTIONAL REGULATOR, ASNC FAMILY"/>
    <property type="match status" value="1"/>
</dbReference>
<feature type="domain" description="HTH asnC-type" evidence="4">
    <location>
        <begin position="1"/>
        <end position="58"/>
    </location>
</feature>
<dbReference type="InterPro" id="IPR036390">
    <property type="entry name" value="WH_DNA-bd_sf"/>
</dbReference>
<dbReference type="Gene3D" id="3.30.70.920">
    <property type="match status" value="1"/>
</dbReference>
<keyword evidence="1" id="KW-0805">Transcription regulation</keyword>
<protein>
    <submittedName>
        <fullName evidence="5">Lrp/AsnC family transcriptional regulator</fullName>
    </submittedName>
</protein>
<dbReference type="GO" id="GO:0043565">
    <property type="term" value="F:sequence-specific DNA binding"/>
    <property type="evidence" value="ECO:0007669"/>
    <property type="project" value="InterPro"/>
</dbReference>
<name>A0A520KSR3_METT2</name>
<dbReference type="InterPro" id="IPR050684">
    <property type="entry name" value="HTH-Siroheme_Decarb"/>
</dbReference>
<dbReference type="InterPro" id="IPR036388">
    <property type="entry name" value="WH-like_DNA-bd_sf"/>
</dbReference>
<reference evidence="5 6" key="1">
    <citation type="journal article" date="2019" name="Nat. Microbiol.">
        <title>Wide diversity of methane and short-chain alkane metabolisms in uncultured archaea.</title>
        <authorList>
            <person name="Borrel G."/>
            <person name="Adam P.S."/>
            <person name="McKay L.J."/>
            <person name="Chen L.X."/>
            <person name="Sierra-Garcia I.N."/>
            <person name="Sieber C.M."/>
            <person name="Letourneur Q."/>
            <person name="Ghozlane A."/>
            <person name="Andersen G.L."/>
            <person name="Li W.J."/>
            <person name="Hallam S.J."/>
            <person name="Muyzer G."/>
            <person name="de Oliveira V.M."/>
            <person name="Inskeep W.P."/>
            <person name="Banfield J.F."/>
            <person name="Gribaldo S."/>
        </authorList>
    </citation>
    <scope>NUCLEOTIDE SEQUENCE [LARGE SCALE GENOMIC DNA]</scope>
    <source>
        <strain evidence="5">NM1a</strain>
    </source>
</reference>
<dbReference type="PANTHER" id="PTHR43413:SF7">
    <property type="entry name" value="HTH-TYPE TRANSCRIPTIONAL REGULATOR PTR2"/>
    <property type="match status" value="1"/>
</dbReference>
<dbReference type="Proteomes" id="UP000317158">
    <property type="component" value="Unassembled WGS sequence"/>
</dbReference>
<sequence>MDEILKILEDDARISYKELTEITGLSEEEIEKKVKEYVDKGIIKRFKAVIDLEKVGEEKVYAIVDLKLNPVRGEGYDLTAKRISNFPQVKEVYLVSGAYDLSVLVEGDNIKDVAFFVSDKLATLDRVYHTTTHFILKKYKEYGETLFETEKNHRLAISL</sequence>
<dbReference type="SUPFAM" id="SSF46785">
    <property type="entry name" value="Winged helix' DNA-binding domain"/>
    <property type="match status" value="1"/>
</dbReference>
<keyword evidence="3" id="KW-0804">Transcription</keyword>
<dbReference type="InterPro" id="IPR000485">
    <property type="entry name" value="AsnC-type_HTH_dom"/>
</dbReference>
<dbReference type="Pfam" id="PF01037">
    <property type="entry name" value="AsnC_trans_reg"/>
    <property type="match status" value="1"/>
</dbReference>
<dbReference type="SMART" id="SM00344">
    <property type="entry name" value="HTH_ASNC"/>
    <property type="match status" value="1"/>
</dbReference>
<accession>A0A520KSR3</accession>
<dbReference type="Pfam" id="PF13412">
    <property type="entry name" value="HTH_24"/>
    <property type="match status" value="1"/>
</dbReference>
<evidence type="ECO:0000256" key="1">
    <source>
        <dbReference type="ARBA" id="ARBA00023015"/>
    </source>
</evidence>
<dbReference type="EMBL" id="RXIF01000004">
    <property type="protein sequence ID" value="RZN64963.1"/>
    <property type="molecule type" value="Genomic_DNA"/>
</dbReference>
<evidence type="ECO:0000313" key="5">
    <source>
        <dbReference type="EMBL" id="RZN64963.1"/>
    </source>
</evidence>
<dbReference type="PROSITE" id="PS50956">
    <property type="entry name" value="HTH_ASNC_2"/>
    <property type="match status" value="1"/>
</dbReference>
<organism evidence="5 6">
    <name type="scientific">Methanoliparum thermophilum</name>
    <dbReference type="NCBI Taxonomy" id="2491083"/>
    <lineage>
        <taxon>Archaea</taxon>
        <taxon>Methanobacteriati</taxon>
        <taxon>Methanobacteriota</taxon>
        <taxon>Candidatus Methanoliparia</taxon>
        <taxon>Candidatus Methanoliparales</taxon>
        <taxon>Candidatus Methanoliparaceae</taxon>
        <taxon>Candidatus Methanoliparum</taxon>
    </lineage>
</organism>
<dbReference type="InterPro" id="IPR019888">
    <property type="entry name" value="Tscrpt_reg_AsnC-like"/>
</dbReference>
<dbReference type="AlphaFoldDB" id="A0A520KSR3"/>
<evidence type="ECO:0000259" key="4">
    <source>
        <dbReference type="PROSITE" id="PS50956"/>
    </source>
</evidence>
<evidence type="ECO:0000256" key="2">
    <source>
        <dbReference type="ARBA" id="ARBA00023125"/>
    </source>
</evidence>
<keyword evidence="2" id="KW-0238">DNA-binding</keyword>
<dbReference type="InterPro" id="IPR011008">
    <property type="entry name" value="Dimeric_a/b-barrel"/>
</dbReference>
<evidence type="ECO:0000256" key="3">
    <source>
        <dbReference type="ARBA" id="ARBA00023163"/>
    </source>
</evidence>
<gene>
    <name evidence="5" type="ORF">EF806_02665</name>
</gene>
<comment type="caution">
    <text evidence="5">The sequence shown here is derived from an EMBL/GenBank/DDBJ whole genome shotgun (WGS) entry which is preliminary data.</text>
</comment>